<dbReference type="InterPro" id="IPR029045">
    <property type="entry name" value="ClpP/crotonase-like_dom_sf"/>
</dbReference>
<keyword evidence="3" id="KW-1185">Reference proteome</keyword>
<accession>A0A8J3E4L9</accession>
<dbReference type="Proteomes" id="UP000646365">
    <property type="component" value="Unassembled WGS sequence"/>
</dbReference>
<dbReference type="Gene3D" id="3.90.226.10">
    <property type="entry name" value="2-enoyl-CoA Hydratase, Chain A, domain 1"/>
    <property type="match status" value="1"/>
</dbReference>
<dbReference type="Gene3D" id="1.10.12.10">
    <property type="entry name" value="Lyase 2-enoyl-coa Hydratase, Chain A, domain 2"/>
    <property type="match status" value="1"/>
</dbReference>
<dbReference type="SUPFAM" id="SSF52096">
    <property type="entry name" value="ClpP/crotonase"/>
    <property type="match status" value="1"/>
</dbReference>
<reference evidence="2" key="2">
    <citation type="submission" date="2020-09" db="EMBL/GenBank/DDBJ databases">
        <authorList>
            <person name="Sun Q."/>
            <person name="Zhou Y."/>
        </authorList>
    </citation>
    <scope>NUCLEOTIDE SEQUENCE</scope>
    <source>
        <strain evidence="2">CGMCC 1.15725</strain>
    </source>
</reference>
<organism evidence="2 3">
    <name type="scientific">Aliidongia dinghuensis</name>
    <dbReference type="NCBI Taxonomy" id="1867774"/>
    <lineage>
        <taxon>Bacteria</taxon>
        <taxon>Pseudomonadati</taxon>
        <taxon>Pseudomonadota</taxon>
        <taxon>Alphaproteobacteria</taxon>
        <taxon>Rhodospirillales</taxon>
        <taxon>Dongiaceae</taxon>
        <taxon>Aliidongia</taxon>
    </lineage>
</organism>
<dbReference type="CDD" id="cd06558">
    <property type="entry name" value="crotonase-like"/>
    <property type="match status" value="1"/>
</dbReference>
<proteinExistence type="inferred from homology"/>
<dbReference type="EMBL" id="BMJQ01000005">
    <property type="protein sequence ID" value="GGF15495.1"/>
    <property type="molecule type" value="Genomic_DNA"/>
</dbReference>
<dbReference type="RefSeq" id="WP_189045508.1">
    <property type="nucleotide sequence ID" value="NZ_BMJQ01000005.1"/>
</dbReference>
<dbReference type="InterPro" id="IPR001753">
    <property type="entry name" value="Enoyl-CoA_hydra/iso"/>
</dbReference>
<dbReference type="AlphaFoldDB" id="A0A8J3E4L9"/>
<evidence type="ECO:0000313" key="2">
    <source>
        <dbReference type="EMBL" id="GGF15495.1"/>
    </source>
</evidence>
<dbReference type="PANTHER" id="PTHR43459:SF1">
    <property type="entry name" value="EG:BACN32G11.4 PROTEIN"/>
    <property type="match status" value="1"/>
</dbReference>
<reference evidence="2" key="1">
    <citation type="journal article" date="2014" name="Int. J. Syst. Evol. Microbiol.">
        <title>Complete genome sequence of Corynebacterium casei LMG S-19264T (=DSM 44701T), isolated from a smear-ripened cheese.</title>
        <authorList>
            <consortium name="US DOE Joint Genome Institute (JGI-PGF)"/>
            <person name="Walter F."/>
            <person name="Albersmeier A."/>
            <person name="Kalinowski J."/>
            <person name="Ruckert C."/>
        </authorList>
    </citation>
    <scope>NUCLEOTIDE SEQUENCE</scope>
    <source>
        <strain evidence="2">CGMCC 1.15725</strain>
    </source>
</reference>
<evidence type="ECO:0000256" key="1">
    <source>
        <dbReference type="ARBA" id="ARBA00005254"/>
    </source>
</evidence>
<dbReference type="GO" id="GO:0003824">
    <property type="term" value="F:catalytic activity"/>
    <property type="evidence" value="ECO:0007669"/>
    <property type="project" value="UniProtKB-ARBA"/>
</dbReference>
<name>A0A8J3E4L9_9PROT</name>
<dbReference type="PANTHER" id="PTHR43459">
    <property type="entry name" value="ENOYL-COA HYDRATASE"/>
    <property type="match status" value="1"/>
</dbReference>
<evidence type="ECO:0000313" key="3">
    <source>
        <dbReference type="Proteomes" id="UP000646365"/>
    </source>
</evidence>
<dbReference type="InterPro" id="IPR014748">
    <property type="entry name" value="Enoyl-CoA_hydra_C"/>
</dbReference>
<comment type="similarity">
    <text evidence="1">Belongs to the enoyl-CoA hydratase/isomerase family.</text>
</comment>
<dbReference type="Pfam" id="PF00378">
    <property type="entry name" value="ECH_1"/>
    <property type="match status" value="1"/>
</dbReference>
<gene>
    <name evidence="2" type="ORF">GCM10011611_21610</name>
</gene>
<protein>
    <submittedName>
        <fullName evidence="2">Enoyl-CoA hydratase</fullName>
    </submittedName>
</protein>
<comment type="caution">
    <text evidence="2">The sequence shown here is derived from an EMBL/GenBank/DDBJ whole genome shotgun (WGS) entry which is preliminary data.</text>
</comment>
<sequence length="256" mass="26943">MSDDKMLQEERDGAAVVLTLDNPARRNALALPMRLALIEALERNDTDPSVRAIVLAGAGGHFSSGGDITAMDAADFAAGRERFRLNHRLVRLMVKSAKPIIAAVEGWCAGGAVGLALCCDTIVAAAEARFVLSFGKIGLIPDYGVLHSLPLRIGQGRARQMMLYGEPVAAAQALEIGLVDQMVPPGTALGAALDRARLFAGTAPLPVGLTKQYLAAGLDAALDWERDMQAAMFLTADHAEGKAAFLGKRPPAFTGK</sequence>